<evidence type="ECO:0000313" key="2">
    <source>
        <dbReference type="Proteomes" id="UP000749320"/>
    </source>
</evidence>
<comment type="caution">
    <text evidence="1">The sequence shown here is derived from an EMBL/GenBank/DDBJ whole genome shotgun (WGS) entry which is preliminary data.</text>
</comment>
<organism evidence="1 2">
    <name type="scientific">Thomasclavelia spiroformis</name>
    <dbReference type="NCBI Taxonomy" id="29348"/>
    <lineage>
        <taxon>Bacteria</taxon>
        <taxon>Bacillati</taxon>
        <taxon>Bacillota</taxon>
        <taxon>Erysipelotrichia</taxon>
        <taxon>Erysipelotrichales</taxon>
        <taxon>Coprobacillaceae</taxon>
        <taxon>Thomasclavelia</taxon>
    </lineage>
</organism>
<accession>A0A921G9K2</accession>
<dbReference type="EMBL" id="DYWV01000013">
    <property type="protein sequence ID" value="HJF39362.1"/>
    <property type="molecule type" value="Genomic_DNA"/>
</dbReference>
<sequence length="194" mass="22264">MEILHFNDCCDVADAMFEDISSGDICVSVYCHYDYAIGILKSLLSSDKTFIKSIEIRDYEWNHYDREFIITLMGDAIYCEPAFNTETNQYLLSGCNVAYVHMDCNSSILKKIDCPKIYDFSVDFLDDDSDDICENSEYFSEGTNISKDKNGNPEGFTKSWTSDVNGIQKHSSYSFYSNDMEVLREVAKKFNVKL</sequence>
<protein>
    <submittedName>
        <fullName evidence="1">Uncharacterized protein</fullName>
    </submittedName>
</protein>
<reference evidence="1" key="2">
    <citation type="submission" date="2021-09" db="EMBL/GenBank/DDBJ databases">
        <authorList>
            <person name="Gilroy R."/>
        </authorList>
    </citation>
    <scope>NUCLEOTIDE SEQUENCE</scope>
    <source>
        <strain evidence="1">CHK193-16274</strain>
    </source>
</reference>
<dbReference type="AlphaFoldDB" id="A0A921G9K2"/>
<gene>
    <name evidence="1" type="ORF">K8V91_00430</name>
</gene>
<evidence type="ECO:0000313" key="1">
    <source>
        <dbReference type="EMBL" id="HJF39362.1"/>
    </source>
</evidence>
<dbReference type="Proteomes" id="UP000749320">
    <property type="component" value="Unassembled WGS sequence"/>
</dbReference>
<proteinExistence type="predicted"/>
<name>A0A921G9K2_9FIRM</name>
<reference evidence="1" key="1">
    <citation type="journal article" date="2021" name="PeerJ">
        <title>Extensive microbial diversity within the chicken gut microbiome revealed by metagenomics and culture.</title>
        <authorList>
            <person name="Gilroy R."/>
            <person name="Ravi A."/>
            <person name="Getino M."/>
            <person name="Pursley I."/>
            <person name="Horton D.L."/>
            <person name="Alikhan N.F."/>
            <person name="Baker D."/>
            <person name="Gharbi K."/>
            <person name="Hall N."/>
            <person name="Watson M."/>
            <person name="Adriaenssens E.M."/>
            <person name="Foster-Nyarko E."/>
            <person name="Jarju S."/>
            <person name="Secka A."/>
            <person name="Antonio M."/>
            <person name="Oren A."/>
            <person name="Chaudhuri R.R."/>
            <person name="La Ragione R."/>
            <person name="Hildebrand F."/>
            <person name="Pallen M.J."/>
        </authorList>
    </citation>
    <scope>NUCLEOTIDE SEQUENCE</scope>
    <source>
        <strain evidence="1">CHK193-16274</strain>
    </source>
</reference>